<keyword evidence="8" id="KW-0902">Two-component regulatory system</keyword>
<dbReference type="InterPro" id="IPR025828">
    <property type="entry name" value="Put_sensor_dom"/>
</dbReference>
<evidence type="ECO:0000256" key="7">
    <source>
        <dbReference type="ARBA" id="ARBA00022840"/>
    </source>
</evidence>
<dbReference type="Proteomes" id="UP001205185">
    <property type="component" value="Unassembled WGS sequence"/>
</dbReference>
<keyword evidence="9" id="KW-0812">Transmembrane</keyword>
<dbReference type="SMART" id="SM00387">
    <property type="entry name" value="HATPase_c"/>
    <property type="match status" value="1"/>
</dbReference>
<reference evidence="11 12" key="1">
    <citation type="submission" date="2022-06" db="EMBL/GenBank/DDBJ databases">
        <title>Genomic Encyclopedia of Archaeal and Bacterial Type Strains, Phase II (KMG-II): from individual species to whole genera.</title>
        <authorList>
            <person name="Goeker M."/>
        </authorList>
    </citation>
    <scope>NUCLEOTIDE SEQUENCE [LARGE SCALE GENOMIC DNA]</scope>
    <source>
        <strain evidence="11 12">DSM 44255</strain>
    </source>
</reference>
<keyword evidence="4" id="KW-0808">Transferase</keyword>
<dbReference type="PANTHER" id="PTHR24421:SF10">
    <property type="entry name" value="NITRATE_NITRITE SENSOR PROTEIN NARQ"/>
    <property type="match status" value="1"/>
</dbReference>
<dbReference type="SUPFAM" id="SSF55874">
    <property type="entry name" value="ATPase domain of HSP90 chaperone/DNA topoisomerase II/histidine kinase"/>
    <property type="match status" value="1"/>
</dbReference>
<feature type="domain" description="Histidine kinase/HSP90-like ATPase" evidence="10">
    <location>
        <begin position="349"/>
        <end position="439"/>
    </location>
</feature>
<keyword evidence="7" id="KW-0067">ATP-binding</keyword>
<keyword evidence="5" id="KW-0547">Nucleotide-binding</keyword>
<protein>
    <recommendedName>
        <fullName evidence="2">histidine kinase</fullName>
        <ecNumber evidence="2">2.7.13.3</ecNumber>
    </recommendedName>
</protein>
<dbReference type="EC" id="2.7.13.3" evidence="2"/>
<dbReference type="GO" id="GO:0016301">
    <property type="term" value="F:kinase activity"/>
    <property type="evidence" value="ECO:0007669"/>
    <property type="project" value="UniProtKB-KW"/>
</dbReference>
<evidence type="ECO:0000256" key="4">
    <source>
        <dbReference type="ARBA" id="ARBA00022679"/>
    </source>
</evidence>
<keyword evidence="9" id="KW-1133">Transmembrane helix</keyword>
<keyword evidence="9" id="KW-0472">Membrane</keyword>
<accession>A0ABT1I9S6</accession>
<dbReference type="Pfam" id="PF02518">
    <property type="entry name" value="HATPase_c"/>
    <property type="match status" value="1"/>
</dbReference>
<feature type="transmembrane region" description="Helical" evidence="9">
    <location>
        <begin position="186"/>
        <end position="205"/>
    </location>
</feature>
<keyword evidence="12" id="KW-1185">Reference proteome</keyword>
<organism evidence="11 12">
    <name type="scientific">Actinokineospora diospyrosa</name>
    <dbReference type="NCBI Taxonomy" id="103728"/>
    <lineage>
        <taxon>Bacteria</taxon>
        <taxon>Bacillati</taxon>
        <taxon>Actinomycetota</taxon>
        <taxon>Actinomycetes</taxon>
        <taxon>Pseudonocardiales</taxon>
        <taxon>Pseudonocardiaceae</taxon>
        <taxon>Actinokineospora</taxon>
    </lineage>
</organism>
<evidence type="ECO:0000256" key="3">
    <source>
        <dbReference type="ARBA" id="ARBA00022553"/>
    </source>
</evidence>
<gene>
    <name evidence="11" type="ORF">LV75_001867</name>
</gene>
<evidence type="ECO:0000256" key="9">
    <source>
        <dbReference type="SAM" id="Phobius"/>
    </source>
</evidence>
<evidence type="ECO:0000259" key="10">
    <source>
        <dbReference type="SMART" id="SM00387"/>
    </source>
</evidence>
<evidence type="ECO:0000256" key="6">
    <source>
        <dbReference type="ARBA" id="ARBA00022777"/>
    </source>
</evidence>
<evidence type="ECO:0000256" key="8">
    <source>
        <dbReference type="ARBA" id="ARBA00023012"/>
    </source>
</evidence>
<dbReference type="InterPro" id="IPR050482">
    <property type="entry name" value="Sensor_HK_TwoCompSys"/>
</dbReference>
<evidence type="ECO:0000256" key="5">
    <source>
        <dbReference type="ARBA" id="ARBA00022741"/>
    </source>
</evidence>
<dbReference type="CDD" id="cd16917">
    <property type="entry name" value="HATPase_UhpB-NarQ-NarX-like"/>
    <property type="match status" value="1"/>
</dbReference>
<comment type="catalytic activity">
    <reaction evidence="1">
        <text>ATP + protein L-histidine = ADP + protein N-phospho-L-histidine.</text>
        <dbReference type="EC" id="2.7.13.3"/>
    </reaction>
</comment>
<feature type="transmembrane region" description="Helical" evidence="9">
    <location>
        <begin position="160"/>
        <end position="180"/>
    </location>
</feature>
<name>A0ABT1I9S6_9PSEU</name>
<evidence type="ECO:0000256" key="1">
    <source>
        <dbReference type="ARBA" id="ARBA00000085"/>
    </source>
</evidence>
<dbReference type="Gene3D" id="1.20.5.1930">
    <property type="match status" value="1"/>
</dbReference>
<proteinExistence type="predicted"/>
<dbReference type="PANTHER" id="PTHR24421">
    <property type="entry name" value="NITRATE/NITRITE SENSOR PROTEIN NARX-RELATED"/>
    <property type="match status" value="1"/>
</dbReference>
<sequence>MVVPALPPDCCRQHYRTIGGMSATSTFGRLDAVFARGWPALRYLLLGGLTAVLALIAVSGLLVVTIMCLIFGLGLPAVPEALRMVRRLANLERRRIGRELDLVIREPYQPLSGSLRTQLRTLAFDPATRRDLAWVVWHSITGLALGLVALGLASESINEALLMAYWWWVPEVVVTSFGIAVTSWGIAWLCLGISLGCIVVALIVLPPAARWQANFGHLLLRPAKGVALSDQVAELTASRAAALDAHGVELRRIERDLHDGTQARIAAVIMQLGIVGQLRTRDLDAAFAMVEKAQDTALSALTELRDVVRSIYPPILSDRGLDGAVTALAARCPIPCVLAMSPIGRQPAAVEAAAYFIIAEALTNATKHSGATTVTIALHATADTVHIEITDNGHGGADESLGTGLTGIRRRADAFDGRTDLTSPVGGPTALRVALPRGM</sequence>
<keyword evidence="3" id="KW-0597">Phosphoprotein</keyword>
<dbReference type="EMBL" id="JAMTCO010000004">
    <property type="protein sequence ID" value="MCP2269379.1"/>
    <property type="molecule type" value="Genomic_DNA"/>
</dbReference>
<dbReference type="Pfam" id="PF13796">
    <property type="entry name" value="Sensor"/>
    <property type="match status" value="1"/>
</dbReference>
<dbReference type="InterPro" id="IPR011712">
    <property type="entry name" value="Sig_transdc_His_kin_sub3_dim/P"/>
</dbReference>
<feature type="transmembrane region" description="Helical" evidence="9">
    <location>
        <begin position="43"/>
        <end position="75"/>
    </location>
</feature>
<feature type="transmembrane region" description="Helical" evidence="9">
    <location>
        <begin position="132"/>
        <end position="153"/>
    </location>
</feature>
<comment type="caution">
    <text evidence="11">The sequence shown here is derived from an EMBL/GenBank/DDBJ whole genome shotgun (WGS) entry which is preliminary data.</text>
</comment>
<dbReference type="InterPro" id="IPR036890">
    <property type="entry name" value="HATPase_C_sf"/>
</dbReference>
<dbReference type="Pfam" id="PF07730">
    <property type="entry name" value="HisKA_3"/>
    <property type="match status" value="1"/>
</dbReference>
<evidence type="ECO:0000313" key="11">
    <source>
        <dbReference type="EMBL" id="MCP2269379.1"/>
    </source>
</evidence>
<dbReference type="Gene3D" id="3.30.565.10">
    <property type="entry name" value="Histidine kinase-like ATPase, C-terminal domain"/>
    <property type="match status" value="1"/>
</dbReference>
<dbReference type="InterPro" id="IPR003594">
    <property type="entry name" value="HATPase_dom"/>
</dbReference>
<evidence type="ECO:0000256" key="2">
    <source>
        <dbReference type="ARBA" id="ARBA00012438"/>
    </source>
</evidence>
<keyword evidence="6 11" id="KW-0418">Kinase</keyword>
<evidence type="ECO:0000313" key="12">
    <source>
        <dbReference type="Proteomes" id="UP001205185"/>
    </source>
</evidence>